<feature type="domain" description="Peptidase U32 collagenase" evidence="1">
    <location>
        <begin position="314"/>
        <end position="411"/>
    </location>
</feature>
<name>A0ABT1E6A0_9FIRM</name>
<protein>
    <submittedName>
        <fullName evidence="2">U32 family peptidase</fullName>
    </submittedName>
</protein>
<proteinExistence type="predicted"/>
<dbReference type="Pfam" id="PF12392">
    <property type="entry name" value="DUF3656"/>
    <property type="match status" value="1"/>
</dbReference>
<dbReference type="InterPro" id="IPR020988">
    <property type="entry name" value="Pept_U32_collagenase"/>
</dbReference>
<organism evidence="2 3">
    <name type="scientific">Aequitasia blattaphilus</name>
    <dbReference type="NCBI Taxonomy" id="2949332"/>
    <lineage>
        <taxon>Bacteria</taxon>
        <taxon>Bacillati</taxon>
        <taxon>Bacillota</taxon>
        <taxon>Clostridia</taxon>
        <taxon>Lachnospirales</taxon>
        <taxon>Lachnospiraceae</taxon>
        <taxon>Aequitasia</taxon>
    </lineage>
</organism>
<keyword evidence="3" id="KW-1185">Reference proteome</keyword>
<evidence type="ECO:0000313" key="2">
    <source>
        <dbReference type="EMBL" id="MCP1101109.1"/>
    </source>
</evidence>
<reference evidence="2 3" key="1">
    <citation type="journal article" date="2022" name="Genome Biol. Evol.">
        <title>Host diet, physiology and behaviors set the stage for Lachnospiraceae cladogenesis.</title>
        <authorList>
            <person name="Vera-Ponce De Leon A."/>
            <person name="Schneider M."/>
            <person name="Jahnes B.C."/>
            <person name="Sadowski V."/>
            <person name="Camuy-Velez L.A."/>
            <person name="Duan J."/>
            <person name="Sabree Z.L."/>
        </authorList>
    </citation>
    <scope>NUCLEOTIDE SEQUENCE [LARGE SCALE GENOMIC DNA]</scope>
    <source>
        <strain evidence="2 3">PAL113</strain>
    </source>
</reference>
<gene>
    <name evidence="2" type="ORF">NK125_01610</name>
</gene>
<dbReference type="InterPro" id="IPR051454">
    <property type="entry name" value="RNA/ubiquinone_mod_enzymes"/>
</dbReference>
<dbReference type="PANTHER" id="PTHR30217:SF10">
    <property type="entry name" value="23S RRNA 5-HYDROXYCYTIDINE C2501 SYNTHASE"/>
    <property type="match status" value="1"/>
</dbReference>
<evidence type="ECO:0000313" key="3">
    <source>
        <dbReference type="Proteomes" id="UP001523566"/>
    </source>
</evidence>
<comment type="caution">
    <text evidence="2">The sequence shown here is derived from an EMBL/GenBank/DDBJ whole genome shotgun (WGS) entry which is preliminary data.</text>
</comment>
<dbReference type="Proteomes" id="UP001523566">
    <property type="component" value="Unassembled WGS sequence"/>
</dbReference>
<evidence type="ECO:0000259" key="1">
    <source>
        <dbReference type="Pfam" id="PF12392"/>
    </source>
</evidence>
<dbReference type="PANTHER" id="PTHR30217">
    <property type="entry name" value="PEPTIDASE U32 FAMILY"/>
    <property type="match status" value="1"/>
</dbReference>
<dbReference type="EMBL" id="JAMZFW010000002">
    <property type="protein sequence ID" value="MCP1101109.1"/>
    <property type="molecule type" value="Genomic_DNA"/>
</dbReference>
<dbReference type="InterPro" id="IPR001539">
    <property type="entry name" value="Peptidase_U32"/>
</dbReference>
<accession>A0ABT1E6A0</accession>
<sequence>MEKVELLAPAGGMDNLIAAIDAGADAIYIGGTSFGARKQANNPELEELLWGIDYVHLFGKKIYLTVNTLIKEKERREVIDFLRPYYERGIDGVIVQDIGILKEISCYYPDLPLHASTQMSIVDSPGVRLLEELGVERVVPARELSLQEIREIRKRSNIELECFIHGAMCYSYSGQCLFSSILGGRSGNRGLCAQPCRLPFSVNGGKQQDIMSLKDLNTLALLPELIEAGISSFKIEGRMKSPQYVSSVVSIYRKYIDRYYCGKDDFQVEREDAEKLNLAFQRRGYTTGYYKTYNGKNMLSLSAPVRKEERLIEINKKKLSIEGSIFLKKSEPLALVLRYGEYEVKVHGEVVQEAKNMPLSKEKIKEQISKTGNSDFNFGRLDVEIEGDVFIPIKALNTLRREGLELLREKILSVFRRKSVFREEALQDEKEKIQKKERLSASILNLEQLKSCMEETCFDRIYVDSELIFQNELKDILKENEHQEIYLMLPSIFRKSTRDLLNKEYGFIEETFDGILVENFEEIQWLKEHEYQKDIVGDNRLYVMNKSSKKTLYDLGLKDLTVPFELNNKELKQLGISDMDFIIYGRIPLMVTANCIEKNTKECRKTETVNTLRDRYQKKFPVKNFCKYCYNVVYNSAPLVLWQEERELEKLSLKSRRFLFTIESKEDIRQLISLYHRREKPEFDYTKGHFKRGVE</sequence>
<dbReference type="RefSeq" id="WP_262064895.1">
    <property type="nucleotide sequence ID" value="NZ_JAMXOD010000002.1"/>
</dbReference>
<dbReference type="Pfam" id="PF01136">
    <property type="entry name" value="Peptidase_U32"/>
    <property type="match status" value="1"/>
</dbReference>